<protein>
    <submittedName>
        <fullName evidence="1">Uncharacterized protein</fullName>
    </submittedName>
</protein>
<dbReference type="AlphaFoldDB" id="A0A7J8M9P2"/>
<organism evidence="1 2">
    <name type="scientific">Gossypium lobatum</name>
    <dbReference type="NCBI Taxonomy" id="34289"/>
    <lineage>
        <taxon>Eukaryota</taxon>
        <taxon>Viridiplantae</taxon>
        <taxon>Streptophyta</taxon>
        <taxon>Embryophyta</taxon>
        <taxon>Tracheophyta</taxon>
        <taxon>Spermatophyta</taxon>
        <taxon>Magnoliopsida</taxon>
        <taxon>eudicotyledons</taxon>
        <taxon>Gunneridae</taxon>
        <taxon>Pentapetalae</taxon>
        <taxon>rosids</taxon>
        <taxon>malvids</taxon>
        <taxon>Malvales</taxon>
        <taxon>Malvaceae</taxon>
        <taxon>Malvoideae</taxon>
        <taxon>Gossypium</taxon>
    </lineage>
</organism>
<keyword evidence="2" id="KW-1185">Reference proteome</keyword>
<dbReference type="EMBL" id="JABEZX010000007">
    <property type="protein sequence ID" value="MBA0561290.1"/>
    <property type="molecule type" value="Genomic_DNA"/>
</dbReference>
<comment type="caution">
    <text evidence="1">The sequence shown here is derived from an EMBL/GenBank/DDBJ whole genome shotgun (WGS) entry which is preliminary data.</text>
</comment>
<reference evidence="1 2" key="1">
    <citation type="journal article" date="2019" name="Genome Biol. Evol.">
        <title>Insights into the evolution of the New World diploid cottons (Gossypium, subgenus Houzingenia) based on genome sequencing.</title>
        <authorList>
            <person name="Grover C.E."/>
            <person name="Arick M.A. 2nd"/>
            <person name="Thrash A."/>
            <person name="Conover J.L."/>
            <person name="Sanders W.S."/>
            <person name="Peterson D.G."/>
            <person name="Frelichowski J.E."/>
            <person name="Scheffler J.A."/>
            <person name="Scheffler B.E."/>
            <person name="Wendel J.F."/>
        </authorList>
    </citation>
    <scope>NUCLEOTIDE SEQUENCE [LARGE SCALE GENOMIC DNA]</scope>
    <source>
        <strain evidence="1">157</strain>
        <tissue evidence="1">Leaf</tissue>
    </source>
</reference>
<gene>
    <name evidence="1" type="ORF">Golob_018134</name>
</gene>
<dbReference type="Proteomes" id="UP000593572">
    <property type="component" value="Unassembled WGS sequence"/>
</dbReference>
<name>A0A7J8M9P2_9ROSI</name>
<evidence type="ECO:0000313" key="1">
    <source>
        <dbReference type="EMBL" id="MBA0561290.1"/>
    </source>
</evidence>
<sequence>MTYGNPPSTKFPKHVPLTS</sequence>
<accession>A0A7J8M9P2</accession>
<evidence type="ECO:0000313" key="2">
    <source>
        <dbReference type="Proteomes" id="UP000593572"/>
    </source>
</evidence>
<proteinExistence type="predicted"/>